<dbReference type="EMBL" id="JANCPR020000026">
    <property type="protein sequence ID" value="MDJ1135072.1"/>
    <property type="molecule type" value="Genomic_DNA"/>
</dbReference>
<dbReference type="InterPro" id="IPR018060">
    <property type="entry name" value="HTH_AraC"/>
</dbReference>
<protein>
    <submittedName>
        <fullName evidence="5">AraC family transcriptional regulator</fullName>
    </submittedName>
</protein>
<keyword evidence="3" id="KW-0804">Transcription</keyword>
<organism evidence="5 6">
    <name type="scientific">Streptomyces iconiensis</name>
    <dbReference type="NCBI Taxonomy" id="1384038"/>
    <lineage>
        <taxon>Bacteria</taxon>
        <taxon>Bacillati</taxon>
        <taxon>Actinomycetota</taxon>
        <taxon>Actinomycetes</taxon>
        <taxon>Kitasatosporales</taxon>
        <taxon>Streptomycetaceae</taxon>
        <taxon>Streptomyces</taxon>
    </lineage>
</organism>
<feature type="domain" description="HTH araC/xylS-type" evidence="4">
    <location>
        <begin position="202"/>
        <end position="300"/>
    </location>
</feature>
<dbReference type="PROSITE" id="PS00041">
    <property type="entry name" value="HTH_ARAC_FAMILY_1"/>
    <property type="match status" value="1"/>
</dbReference>
<keyword evidence="2" id="KW-0238">DNA-binding</keyword>
<dbReference type="Pfam" id="PF12852">
    <property type="entry name" value="Cupin_6"/>
    <property type="match status" value="1"/>
</dbReference>
<gene>
    <name evidence="5" type="ORF">NMN56_024550</name>
</gene>
<evidence type="ECO:0000256" key="1">
    <source>
        <dbReference type="ARBA" id="ARBA00023015"/>
    </source>
</evidence>
<name>A0ABT7A1X7_9ACTN</name>
<evidence type="ECO:0000256" key="3">
    <source>
        <dbReference type="ARBA" id="ARBA00023163"/>
    </source>
</evidence>
<dbReference type="Gene3D" id="1.10.10.60">
    <property type="entry name" value="Homeodomain-like"/>
    <property type="match status" value="2"/>
</dbReference>
<dbReference type="InterPro" id="IPR018062">
    <property type="entry name" value="HTH_AraC-typ_CS"/>
</dbReference>
<comment type="caution">
    <text evidence="5">The sequence shown here is derived from an EMBL/GenBank/DDBJ whole genome shotgun (WGS) entry which is preliminary data.</text>
</comment>
<dbReference type="SUPFAM" id="SSF46689">
    <property type="entry name" value="Homeodomain-like"/>
    <property type="match status" value="2"/>
</dbReference>
<dbReference type="InterPro" id="IPR032783">
    <property type="entry name" value="AraC_lig"/>
</dbReference>
<dbReference type="InterPro" id="IPR009057">
    <property type="entry name" value="Homeodomain-like_sf"/>
</dbReference>
<evidence type="ECO:0000256" key="2">
    <source>
        <dbReference type="ARBA" id="ARBA00023125"/>
    </source>
</evidence>
<evidence type="ECO:0000259" key="4">
    <source>
        <dbReference type="PROSITE" id="PS01124"/>
    </source>
</evidence>
<dbReference type="Pfam" id="PF12833">
    <property type="entry name" value="HTH_18"/>
    <property type="match status" value="1"/>
</dbReference>
<reference evidence="5 6" key="1">
    <citation type="submission" date="2023-05" db="EMBL/GenBank/DDBJ databases">
        <title>Streptantibioticus silvisoli sp. nov., acidotolerant actinomycetes 1 from pine litter.</title>
        <authorList>
            <person name="Swiecimska M."/>
            <person name="Golinska P."/>
            <person name="Sangal V."/>
            <person name="Wachnowicz B."/>
            <person name="Goodfellow M."/>
        </authorList>
    </citation>
    <scope>NUCLEOTIDE SEQUENCE [LARGE SCALE GENOMIC DNA]</scope>
    <source>
        <strain evidence="5 6">DSM 42109</strain>
    </source>
</reference>
<dbReference type="PANTHER" id="PTHR46796:SF7">
    <property type="entry name" value="ARAC FAMILY TRANSCRIPTIONAL REGULATOR"/>
    <property type="match status" value="1"/>
</dbReference>
<sequence>MDPIDDVLAARSVEDSQYVSVEAHGAWGISFRSPHTTYVMMIRSGRCWWQPASGADPELLAPGNCFLVRAGAEFALADEPGRPLVSCESLLASHPDSPVRHGTEGPVTEIVSARLAFDTGAAEPLLEVLPPVLRLDLDDSIGDALRSTFRLLELERAFSSFGSGFITSRLADALFVYALRTHVSSAENSHGWLSALSDPQLAPALRDLHTDLAHPWTVEELAHRAGMSRAAFAAAFRRKTGDSPINYLTYWRMHRAKALLRDTESSLQRIALAVGYDTDAAFSRAFRRHQSIAPGAWRRRWRSAAGNSGEPTE</sequence>
<evidence type="ECO:0000313" key="5">
    <source>
        <dbReference type="EMBL" id="MDJ1135072.1"/>
    </source>
</evidence>
<dbReference type="InterPro" id="IPR050204">
    <property type="entry name" value="AraC_XylS_family_regulators"/>
</dbReference>
<dbReference type="RefSeq" id="WP_274043323.1">
    <property type="nucleotide sequence ID" value="NZ_JANCPR020000026.1"/>
</dbReference>
<dbReference type="SMART" id="SM00342">
    <property type="entry name" value="HTH_ARAC"/>
    <property type="match status" value="1"/>
</dbReference>
<dbReference type="PANTHER" id="PTHR46796">
    <property type="entry name" value="HTH-TYPE TRANSCRIPTIONAL ACTIVATOR RHAS-RELATED"/>
    <property type="match status" value="1"/>
</dbReference>
<dbReference type="Proteomes" id="UP001214441">
    <property type="component" value="Unassembled WGS sequence"/>
</dbReference>
<proteinExistence type="predicted"/>
<accession>A0ABT7A1X7</accession>
<keyword evidence="1" id="KW-0805">Transcription regulation</keyword>
<keyword evidence="6" id="KW-1185">Reference proteome</keyword>
<dbReference type="PROSITE" id="PS01124">
    <property type="entry name" value="HTH_ARAC_FAMILY_2"/>
    <property type="match status" value="1"/>
</dbReference>
<evidence type="ECO:0000313" key="6">
    <source>
        <dbReference type="Proteomes" id="UP001214441"/>
    </source>
</evidence>